<name>A0A1W0W7C9_SORBI</name>
<proteinExistence type="predicted"/>
<accession>A0A1W0W7C9</accession>
<evidence type="ECO:0000256" key="1">
    <source>
        <dbReference type="SAM" id="MobiDB-lite"/>
    </source>
</evidence>
<reference evidence="2 3" key="1">
    <citation type="journal article" date="2009" name="Nature">
        <title>The Sorghum bicolor genome and the diversification of grasses.</title>
        <authorList>
            <person name="Paterson A.H."/>
            <person name="Bowers J.E."/>
            <person name="Bruggmann R."/>
            <person name="Dubchak I."/>
            <person name="Grimwood J."/>
            <person name="Gundlach H."/>
            <person name="Haberer G."/>
            <person name="Hellsten U."/>
            <person name="Mitros T."/>
            <person name="Poliakov A."/>
            <person name="Schmutz J."/>
            <person name="Spannagl M."/>
            <person name="Tang H."/>
            <person name="Wang X."/>
            <person name="Wicker T."/>
            <person name="Bharti A.K."/>
            <person name="Chapman J."/>
            <person name="Feltus F.A."/>
            <person name="Gowik U."/>
            <person name="Grigoriev I.V."/>
            <person name="Lyons E."/>
            <person name="Maher C.A."/>
            <person name="Martis M."/>
            <person name="Narechania A."/>
            <person name="Otillar R.P."/>
            <person name="Penning B.W."/>
            <person name="Salamov A.A."/>
            <person name="Wang Y."/>
            <person name="Zhang L."/>
            <person name="Carpita N.C."/>
            <person name="Freeling M."/>
            <person name="Gingle A.R."/>
            <person name="Hash C.T."/>
            <person name="Keller B."/>
            <person name="Klein P."/>
            <person name="Kresovich S."/>
            <person name="McCann M.C."/>
            <person name="Ming R."/>
            <person name="Peterson D.G."/>
            <person name="Mehboob-ur-Rahman"/>
            <person name="Ware D."/>
            <person name="Westhoff P."/>
            <person name="Mayer K.F."/>
            <person name="Messing J."/>
            <person name="Rokhsar D.S."/>
        </authorList>
    </citation>
    <scope>NUCLEOTIDE SEQUENCE [LARGE SCALE GENOMIC DNA]</scope>
    <source>
        <strain evidence="3">cv. BTx623</strain>
    </source>
</reference>
<evidence type="ECO:0000313" key="2">
    <source>
        <dbReference type="EMBL" id="OQU90300.1"/>
    </source>
</evidence>
<feature type="compositionally biased region" description="Acidic residues" evidence="1">
    <location>
        <begin position="14"/>
        <end position="26"/>
    </location>
</feature>
<dbReference type="Gramene" id="OQU90300">
    <property type="protein sequence ID" value="OQU90300"/>
    <property type="gene ID" value="SORBI_3002G382001"/>
</dbReference>
<reference evidence="3" key="2">
    <citation type="journal article" date="2018" name="Plant J.">
        <title>The Sorghum bicolor reference genome: improved assembly, gene annotations, a transcriptome atlas, and signatures of genome organization.</title>
        <authorList>
            <person name="McCormick R.F."/>
            <person name="Truong S.K."/>
            <person name="Sreedasyam A."/>
            <person name="Jenkins J."/>
            <person name="Shu S."/>
            <person name="Sims D."/>
            <person name="Kennedy M."/>
            <person name="Amirebrahimi M."/>
            <person name="Weers B.D."/>
            <person name="McKinley B."/>
            <person name="Mattison A."/>
            <person name="Morishige D.T."/>
            <person name="Grimwood J."/>
            <person name="Schmutz J."/>
            <person name="Mullet J.E."/>
        </authorList>
    </citation>
    <scope>NUCLEOTIDE SEQUENCE [LARGE SCALE GENOMIC DNA]</scope>
    <source>
        <strain evidence="3">cv. BTx623</strain>
    </source>
</reference>
<dbReference type="EMBL" id="CM000761">
    <property type="protein sequence ID" value="OQU90300.1"/>
    <property type="molecule type" value="Genomic_DNA"/>
</dbReference>
<feature type="region of interest" description="Disordered" evidence="1">
    <location>
        <begin position="1"/>
        <end position="36"/>
    </location>
</feature>
<dbReference type="AlphaFoldDB" id="A0A1W0W7C9"/>
<organism evidence="2 3">
    <name type="scientific">Sorghum bicolor</name>
    <name type="common">Sorghum</name>
    <name type="synonym">Sorghum vulgare</name>
    <dbReference type="NCBI Taxonomy" id="4558"/>
    <lineage>
        <taxon>Eukaryota</taxon>
        <taxon>Viridiplantae</taxon>
        <taxon>Streptophyta</taxon>
        <taxon>Embryophyta</taxon>
        <taxon>Tracheophyta</taxon>
        <taxon>Spermatophyta</taxon>
        <taxon>Magnoliopsida</taxon>
        <taxon>Liliopsida</taxon>
        <taxon>Poales</taxon>
        <taxon>Poaceae</taxon>
        <taxon>PACMAD clade</taxon>
        <taxon>Panicoideae</taxon>
        <taxon>Andropogonodae</taxon>
        <taxon>Andropogoneae</taxon>
        <taxon>Sorghinae</taxon>
        <taxon>Sorghum</taxon>
    </lineage>
</organism>
<keyword evidence="3" id="KW-1185">Reference proteome</keyword>
<dbReference type="InParanoid" id="A0A1W0W7C9"/>
<dbReference type="Proteomes" id="UP000000768">
    <property type="component" value="Chromosome 2"/>
</dbReference>
<protein>
    <submittedName>
        <fullName evidence="2">Uncharacterized protein</fullName>
    </submittedName>
</protein>
<evidence type="ECO:0000313" key="3">
    <source>
        <dbReference type="Proteomes" id="UP000000768"/>
    </source>
</evidence>
<gene>
    <name evidence="2" type="ORF">SORBI_3002G382001</name>
</gene>
<sequence>MSLHEGSPGRPSDDIADEKEMEEGNGDEGKSCANYSTRTRRLPEVVGAVELPSVGGATWDGGCWDDESKRGQSCEEDEAEQSWVHQHHEDQHWTEVLLYVPWYLKVDSFAFLLRRAPC</sequence>